<gene>
    <name evidence="1" type="ORF">V2K49_38950</name>
</gene>
<evidence type="ECO:0000313" key="2">
    <source>
        <dbReference type="Proteomes" id="UP001354649"/>
    </source>
</evidence>
<proteinExistence type="predicted"/>
<reference evidence="1 2" key="1">
    <citation type="submission" date="2023-11" db="EMBL/GenBank/DDBJ databases">
        <title>30 novel species of actinomycetes from the DSMZ collection.</title>
        <authorList>
            <person name="Nouioui I."/>
        </authorList>
    </citation>
    <scope>NUCLEOTIDE SEQUENCE [LARGE SCALE GENOMIC DNA]</scope>
    <source>
        <strain evidence="1 2">DSM 41602</strain>
    </source>
</reference>
<dbReference type="AlphaFoldDB" id="A0ABD5JKJ9"/>
<dbReference type="Proteomes" id="UP001354649">
    <property type="component" value="Unassembled WGS sequence"/>
</dbReference>
<sequence length="67" mass="7827">MTYSFHRWRDDGLDAKICELLRTRVRECAGRTEDPSLVVLDAQSVHAASQELVVDLSWWWSVRCCCR</sequence>
<evidence type="ECO:0008006" key="3">
    <source>
        <dbReference type="Google" id="ProtNLM"/>
    </source>
</evidence>
<name>A0ABD5JKJ9_9ACTN</name>
<protein>
    <recommendedName>
        <fullName evidence="3">Transposase</fullName>
    </recommendedName>
</protein>
<organism evidence="1 2">
    <name type="scientific">Streptomyces antimycoticus</name>
    <dbReference type="NCBI Taxonomy" id="68175"/>
    <lineage>
        <taxon>Bacteria</taxon>
        <taxon>Bacillati</taxon>
        <taxon>Actinomycetota</taxon>
        <taxon>Actinomycetes</taxon>
        <taxon>Kitasatosporales</taxon>
        <taxon>Streptomycetaceae</taxon>
        <taxon>Streptomyces</taxon>
        <taxon>Streptomyces violaceusniger group</taxon>
    </lineage>
</organism>
<dbReference type="EMBL" id="JAZBJQ010000040">
    <property type="protein sequence ID" value="MEE4588971.1"/>
    <property type="molecule type" value="Genomic_DNA"/>
</dbReference>
<evidence type="ECO:0000313" key="1">
    <source>
        <dbReference type="EMBL" id="MEE4588971.1"/>
    </source>
</evidence>
<accession>A0ABD5JKJ9</accession>
<comment type="caution">
    <text evidence="1">The sequence shown here is derived from an EMBL/GenBank/DDBJ whole genome shotgun (WGS) entry which is preliminary data.</text>
</comment>
<dbReference type="RefSeq" id="WP_161500345.1">
    <property type="nucleotide sequence ID" value="NZ_JBEYSQ010000057.1"/>
</dbReference>